<name>A0A2N3L7I9_9PROT</name>
<dbReference type="Gene3D" id="3.40.190.170">
    <property type="entry name" value="Bacterial extracellular solute-binding protein, family 7"/>
    <property type="match status" value="1"/>
</dbReference>
<evidence type="ECO:0000256" key="4">
    <source>
        <dbReference type="ARBA" id="ARBA00022729"/>
    </source>
</evidence>
<evidence type="ECO:0000256" key="1">
    <source>
        <dbReference type="ARBA" id="ARBA00004196"/>
    </source>
</evidence>
<organism evidence="6 7">
    <name type="scientific">Thalassospira lohafexi</name>
    <dbReference type="NCBI Taxonomy" id="744227"/>
    <lineage>
        <taxon>Bacteria</taxon>
        <taxon>Pseudomonadati</taxon>
        <taxon>Pseudomonadota</taxon>
        <taxon>Alphaproteobacteria</taxon>
        <taxon>Rhodospirillales</taxon>
        <taxon>Thalassospiraceae</taxon>
        <taxon>Thalassospira</taxon>
    </lineage>
</organism>
<accession>A0A2N3L7I9</accession>
<evidence type="ECO:0000256" key="3">
    <source>
        <dbReference type="ARBA" id="ARBA00022448"/>
    </source>
</evidence>
<dbReference type="Proteomes" id="UP000233332">
    <property type="component" value="Unassembled WGS sequence"/>
</dbReference>
<dbReference type="CDD" id="cd13672">
    <property type="entry name" value="PBP2_TRAP_Siap"/>
    <property type="match status" value="1"/>
</dbReference>
<feature type="chain" id="PRO_5014710347" evidence="5">
    <location>
        <begin position="31"/>
        <end position="336"/>
    </location>
</feature>
<dbReference type="GO" id="GO:0030288">
    <property type="term" value="C:outer membrane-bounded periplasmic space"/>
    <property type="evidence" value="ECO:0007669"/>
    <property type="project" value="InterPro"/>
</dbReference>
<comment type="caution">
    <text evidence="6">The sequence shown here is derived from an EMBL/GenBank/DDBJ whole genome shotgun (WGS) entry which is preliminary data.</text>
</comment>
<dbReference type="InterPro" id="IPR038404">
    <property type="entry name" value="TRAP_DctP_sf"/>
</dbReference>
<reference evidence="6 7" key="1">
    <citation type="submission" date="2017-09" db="EMBL/GenBank/DDBJ databases">
        <title>Biodiversity and function of Thalassospira species in the particle-attached aromatic-hydrocarbon-degrading consortia from the surface seawater of the China South Sea.</title>
        <authorList>
            <person name="Dong C."/>
            <person name="Lai Q."/>
            <person name="Shao Z."/>
        </authorList>
    </citation>
    <scope>NUCLEOTIDE SEQUENCE [LARGE SCALE GENOMIC DNA]</scope>
    <source>
        <strain evidence="6 7">139Z-12</strain>
    </source>
</reference>
<dbReference type="NCBIfam" id="NF037995">
    <property type="entry name" value="TRAP_S1"/>
    <property type="match status" value="1"/>
</dbReference>
<comment type="similarity">
    <text evidence="2">Belongs to the bacterial solute-binding protein 7 family.</text>
</comment>
<dbReference type="Pfam" id="PF03480">
    <property type="entry name" value="DctP"/>
    <property type="match status" value="1"/>
</dbReference>
<comment type="subcellular location">
    <subcellularLocation>
        <location evidence="1">Cell envelope</location>
    </subcellularLocation>
</comment>
<dbReference type="PANTHER" id="PTHR33376">
    <property type="match status" value="1"/>
</dbReference>
<protein>
    <submittedName>
        <fullName evidence="6">C4-dicarboxylate ABC transporter</fullName>
    </submittedName>
</protein>
<evidence type="ECO:0000256" key="5">
    <source>
        <dbReference type="SAM" id="SignalP"/>
    </source>
</evidence>
<proteinExistence type="inferred from homology"/>
<feature type="signal peptide" evidence="5">
    <location>
        <begin position="1"/>
        <end position="30"/>
    </location>
</feature>
<evidence type="ECO:0000313" key="6">
    <source>
        <dbReference type="EMBL" id="PKR58784.1"/>
    </source>
</evidence>
<dbReference type="InterPro" id="IPR004682">
    <property type="entry name" value="TRAP_DctP"/>
</dbReference>
<keyword evidence="7" id="KW-1185">Reference proteome</keyword>
<evidence type="ECO:0000313" key="7">
    <source>
        <dbReference type="Proteomes" id="UP000233332"/>
    </source>
</evidence>
<gene>
    <name evidence="6" type="ORF">COO92_07965</name>
</gene>
<dbReference type="EMBL" id="NXGX01000003">
    <property type="protein sequence ID" value="PKR58784.1"/>
    <property type="molecule type" value="Genomic_DNA"/>
</dbReference>
<sequence length="336" mass="36896">MTKLLTGRSLVKIASAALCTLALSATSSFAADPVKLRISTPAVESDWHAKMLTVFKDELEKTAPGEFDVEIHLNASLFKQGTEPAAMQRGNLDMAMISAQDIAKQIPAWSVFTAGYLIRDPDHQKKVFNSDIGQKFYKMVADDMNIEILDVGYLGTRELNLASDKKITTPDDLDGVKLRMPGSDAWLFLGNALGADATPLAFGEVYTGLQTGTIDGQDNPLPTVKAVKFYEVTKQIVLTDHLVDAIFLSMAKDTYDDLSAEQQEKVQEAAAVATAYNNEKRIADEKSLVDFFKSEGLKVYAPDVPAFRKKVQDAYLESEFAQDWPDGIVDQINAVK</sequence>
<dbReference type="AlphaFoldDB" id="A0A2N3L7I9"/>
<keyword evidence="3" id="KW-0813">Transport</keyword>
<dbReference type="NCBIfam" id="TIGR00787">
    <property type="entry name" value="dctP"/>
    <property type="match status" value="1"/>
</dbReference>
<dbReference type="InterPro" id="IPR018389">
    <property type="entry name" value="DctP_fam"/>
</dbReference>
<evidence type="ECO:0000256" key="2">
    <source>
        <dbReference type="ARBA" id="ARBA00009023"/>
    </source>
</evidence>
<keyword evidence="4 5" id="KW-0732">Signal</keyword>
<dbReference type="PANTHER" id="PTHR33376:SF4">
    <property type="entry name" value="SIALIC ACID-BINDING PERIPLASMIC PROTEIN SIAP"/>
    <property type="match status" value="1"/>
</dbReference>
<dbReference type="RefSeq" id="WP_101301237.1">
    <property type="nucleotide sequence ID" value="NZ_NXGX01000003.1"/>
</dbReference>
<dbReference type="PIRSF" id="PIRSF006470">
    <property type="entry name" value="DctB"/>
    <property type="match status" value="1"/>
</dbReference>
<dbReference type="GO" id="GO:0055085">
    <property type="term" value="P:transmembrane transport"/>
    <property type="evidence" value="ECO:0007669"/>
    <property type="project" value="InterPro"/>
</dbReference>